<protein>
    <submittedName>
        <fullName evidence="3">Uncharacterized protein LOC127741496</fullName>
    </submittedName>
</protein>
<dbReference type="PANTHER" id="PTHR35317:SF28">
    <property type="entry name" value="ZINC FINGER, CCHC-TYPE, RIBONUCLEASE H-LIKE DOMAIN, GAG-PRE-INTEGRASE DOMAIN PROTEIN-RELATED"/>
    <property type="match status" value="1"/>
</dbReference>
<evidence type="ECO:0000313" key="3">
    <source>
        <dbReference type="RefSeq" id="XP_052110100.1"/>
    </source>
</evidence>
<dbReference type="RefSeq" id="XP_052110100.1">
    <property type="nucleotide sequence ID" value="XM_052254140.1"/>
</dbReference>
<reference evidence="3" key="2">
    <citation type="submission" date="2025-08" db="UniProtKB">
        <authorList>
            <consortium name="RefSeq"/>
        </authorList>
    </citation>
    <scope>IDENTIFICATION</scope>
    <source>
        <tissue evidence="3">Whole plant</tissue>
    </source>
</reference>
<name>A0A9C6T546_ARADU</name>
<dbReference type="Pfam" id="PF22936">
    <property type="entry name" value="Pol_BBD"/>
    <property type="match status" value="1"/>
</dbReference>
<dbReference type="KEGG" id="adu:127741496"/>
<keyword evidence="2" id="KW-1185">Reference proteome</keyword>
<dbReference type="Proteomes" id="UP000515211">
    <property type="component" value="Chromosome 9"/>
</dbReference>
<evidence type="ECO:0000259" key="1">
    <source>
        <dbReference type="Pfam" id="PF22936"/>
    </source>
</evidence>
<dbReference type="Pfam" id="PF14223">
    <property type="entry name" value="Retrotran_gag_2"/>
    <property type="match status" value="1"/>
</dbReference>
<dbReference type="InterPro" id="IPR054722">
    <property type="entry name" value="PolX-like_BBD"/>
</dbReference>
<proteinExistence type="predicted"/>
<evidence type="ECO:0000313" key="2">
    <source>
        <dbReference type="Proteomes" id="UP000515211"/>
    </source>
</evidence>
<reference evidence="2" key="1">
    <citation type="journal article" date="2016" name="Nat. Genet.">
        <title>The genome sequences of Arachis duranensis and Arachis ipaensis, the diploid ancestors of cultivated peanut.</title>
        <authorList>
            <person name="Bertioli D.J."/>
            <person name="Cannon S.B."/>
            <person name="Froenicke L."/>
            <person name="Huang G."/>
            <person name="Farmer A.D."/>
            <person name="Cannon E.K."/>
            <person name="Liu X."/>
            <person name="Gao D."/>
            <person name="Clevenger J."/>
            <person name="Dash S."/>
            <person name="Ren L."/>
            <person name="Moretzsohn M.C."/>
            <person name="Shirasawa K."/>
            <person name="Huang W."/>
            <person name="Vidigal B."/>
            <person name="Abernathy B."/>
            <person name="Chu Y."/>
            <person name="Niederhuth C.E."/>
            <person name="Umale P."/>
            <person name="Araujo A.C."/>
            <person name="Kozik A."/>
            <person name="Kim K.D."/>
            <person name="Burow M.D."/>
            <person name="Varshney R.K."/>
            <person name="Wang X."/>
            <person name="Zhang X."/>
            <person name="Barkley N."/>
            <person name="Guimaraes P.M."/>
            <person name="Isobe S."/>
            <person name="Guo B."/>
            <person name="Liao B."/>
            <person name="Stalker H.T."/>
            <person name="Schmitz R.J."/>
            <person name="Scheffler B.E."/>
            <person name="Leal-Bertioli S.C."/>
            <person name="Xun X."/>
            <person name="Jackson S.A."/>
            <person name="Michelmore R."/>
            <person name="Ozias-Akins P."/>
        </authorList>
    </citation>
    <scope>NUCLEOTIDE SEQUENCE [LARGE SCALE GENOMIC DNA]</scope>
    <source>
        <strain evidence="2">cv. V14167</strain>
    </source>
</reference>
<sequence>MVEKDYIEPKNVEKLTEAQKNELENKRKKYQCALTIIHQVLDDDMFDKIADIINAKKVWDTLQNFVIGVEKVKKVRLQTLRAEFESLMMKETESISDYFTKVFYAIEESKDLDTMSIDQLNGFLRVHEERMNKGKQEHIEHVLQTSKVEENKLVVHNEDVEEPTLFLMFKEDQNSEDSTWYLDNGTSNHMRGDRSKFIALDTNVKGHMRFGDKSKIEINGKGTILFELKNDSHKILSNVYYIPKMKNNILSIGQLMENGCKIVMEDRYL</sequence>
<accession>A0A9C6T546</accession>
<gene>
    <name evidence="3" type="primary">LOC127741496</name>
</gene>
<dbReference type="GeneID" id="127741496"/>
<organism evidence="2 3">
    <name type="scientific">Arachis duranensis</name>
    <name type="common">Wild peanut</name>
    <dbReference type="NCBI Taxonomy" id="130453"/>
    <lineage>
        <taxon>Eukaryota</taxon>
        <taxon>Viridiplantae</taxon>
        <taxon>Streptophyta</taxon>
        <taxon>Embryophyta</taxon>
        <taxon>Tracheophyta</taxon>
        <taxon>Spermatophyta</taxon>
        <taxon>Magnoliopsida</taxon>
        <taxon>eudicotyledons</taxon>
        <taxon>Gunneridae</taxon>
        <taxon>Pentapetalae</taxon>
        <taxon>rosids</taxon>
        <taxon>fabids</taxon>
        <taxon>Fabales</taxon>
        <taxon>Fabaceae</taxon>
        <taxon>Papilionoideae</taxon>
        <taxon>50 kb inversion clade</taxon>
        <taxon>dalbergioids sensu lato</taxon>
        <taxon>Dalbergieae</taxon>
        <taxon>Pterocarpus clade</taxon>
        <taxon>Arachis</taxon>
    </lineage>
</organism>
<dbReference type="PANTHER" id="PTHR35317">
    <property type="entry name" value="OS04G0629600 PROTEIN"/>
    <property type="match status" value="1"/>
</dbReference>
<dbReference type="AlphaFoldDB" id="A0A9C6T546"/>
<feature type="domain" description="Retrovirus-related Pol polyprotein from transposon TNT 1-94-like beta-barrel" evidence="1">
    <location>
        <begin position="180"/>
        <end position="260"/>
    </location>
</feature>